<feature type="non-terminal residue" evidence="2">
    <location>
        <position position="183"/>
    </location>
</feature>
<evidence type="ECO:0000313" key="2">
    <source>
        <dbReference type="EMBL" id="EJF96740.1"/>
    </source>
</evidence>
<feature type="non-terminal residue" evidence="2">
    <location>
        <position position="1"/>
    </location>
</feature>
<dbReference type="HOGENOM" id="CLU_120247_0_0_5"/>
<dbReference type="Gene3D" id="1.20.5.170">
    <property type="match status" value="2"/>
</dbReference>
<dbReference type="GO" id="GO:0019867">
    <property type="term" value="C:outer membrane"/>
    <property type="evidence" value="ECO:0007669"/>
    <property type="project" value="InterPro"/>
</dbReference>
<dbReference type="SUPFAM" id="SSF101967">
    <property type="entry name" value="Adhesin YadA, collagen-binding domain"/>
    <property type="match status" value="1"/>
</dbReference>
<accession>J1KGN3</accession>
<sequence>GKGKNSTAVGLHNVADGQIANGSHDAVTGGQINSIGESIAKFLGGEASFKDGGLTQPTYKLSDVSTEGKVTDKTFTDVGSAFTGLDKNIKNVNDRIKEVSEGVAQDSLNWSNTEGAFVAQHGKEGAKANSKIKFLAAGDVGQASTEAVNGSQLYALGSSVAQYFGGGAGYDKEGNLKAPSFKV</sequence>
<evidence type="ECO:0000313" key="3">
    <source>
        <dbReference type="Proteomes" id="UP000008941"/>
    </source>
</evidence>
<organism evidence="2 3">
    <name type="scientific">Bartonella elizabethae F9251 = ATCC 49927</name>
    <dbReference type="NCBI Taxonomy" id="1094555"/>
    <lineage>
        <taxon>Bacteria</taxon>
        <taxon>Pseudomonadati</taxon>
        <taxon>Pseudomonadota</taxon>
        <taxon>Alphaproteobacteria</taxon>
        <taxon>Hyphomicrobiales</taxon>
        <taxon>Bartonellaceae</taxon>
        <taxon>Bartonella</taxon>
    </lineage>
</organism>
<dbReference type="InterPro" id="IPR011049">
    <property type="entry name" value="Serralysin-like_metalloprot_C"/>
</dbReference>
<dbReference type="InterPro" id="IPR008635">
    <property type="entry name" value="Coiled_stalk_dom"/>
</dbReference>
<dbReference type="AlphaFoldDB" id="J1KGN3"/>
<protein>
    <recommendedName>
        <fullName evidence="1">Trimeric autotransporter adhesin YadA-like stalk domain-containing protein</fullName>
    </recommendedName>
</protein>
<proteinExistence type="predicted"/>
<name>J1KGN3_BAREL</name>
<reference evidence="2 3" key="1">
    <citation type="submission" date="2012-03" db="EMBL/GenBank/DDBJ databases">
        <title>The Genome Sequence of Bartonella elizabethae F9251.</title>
        <authorList>
            <consortium name="The Broad Institute Genome Sequencing Platform"/>
            <consortium name="The Broad Institute Genome Sequencing Center for Infectious Disease"/>
            <person name="Feldgarden M."/>
            <person name="Kirby J."/>
            <person name="Kosoy M."/>
            <person name="Birtles R."/>
            <person name="Probert W.S."/>
            <person name="Chiaraviglio L."/>
            <person name="Young S.K."/>
            <person name="Zeng Q."/>
            <person name="Gargeya S."/>
            <person name="Fitzgerald M."/>
            <person name="Haas B."/>
            <person name="Abouelleil A."/>
            <person name="Alvarado L."/>
            <person name="Arachchi H.M."/>
            <person name="Berlin A."/>
            <person name="Chapman S.B."/>
            <person name="Gearin G."/>
            <person name="Goldberg J."/>
            <person name="Griggs A."/>
            <person name="Gujja S."/>
            <person name="Hansen M."/>
            <person name="Heiman D."/>
            <person name="Howarth C."/>
            <person name="Larimer J."/>
            <person name="Lui A."/>
            <person name="MacDonald P.J.P."/>
            <person name="McCowen C."/>
            <person name="Montmayeur A."/>
            <person name="Murphy C."/>
            <person name="Neiman D."/>
            <person name="Pearson M."/>
            <person name="Priest M."/>
            <person name="Roberts A."/>
            <person name="Saif S."/>
            <person name="Shea T."/>
            <person name="Sisk P."/>
            <person name="Stolte C."/>
            <person name="Sykes S."/>
            <person name="Wortman J."/>
            <person name="Nusbaum C."/>
            <person name="Birren B."/>
        </authorList>
    </citation>
    <scope>NUCLEOTIDE SEQUENCE [LARGE SCALE GENOMIC DNA]</scope>
    <source>
        <strain evidence="2 3">F9251</strain>
    </source>
</reference>
<evidence type="ECO:0000259" key="1">
    <source>
        <dbReference type="Pfam" id="PF05662"/>
    </source>
</evidence>
<dbReference type="Proteomes" id="UP000008941">
    <property type="component" value="Unassembled WGS sequence"/>
</dbReference>
<dbReference type="EMBL" id="AIMF01000005">
    <property type="protein sequence ID" value="EJF96740.1"/>
    <property type="molecule type" value="Genomic_DNA"/>
</dbReference>
<feature type="domain" description="Trimeric autotransporter adhesin YadA-like stalk" evidence="1">
    <location>
        <begin position="135"/>
        <end position="169"/>
    </location>
</feature>
<comment type="caution">
    <text evidence="2">The sequence shown here is derived from an EMBL/GenBank/DDBJ whole genome shotgun (WGS) entry which is preliminary data.</text>
</comment>
<gene>
    <name evidence="2" type="ORF">MEE_00315</name>
</gene>
<dbReference type="Pfam" id="PF05662">
    <property type="entry name" value="YadA_stalk"/>
    <property type="match status" value="2"/>
</dbReference>
<dbReference type="Gene3D" id="4.10.80.270">
    <property type="match status" value="1"/>
</dbReference>
<feature type="domain" description="Trimeric autotransporter adhesin YadA-like stalk" evidence="1">
    <location>
        <begin position="12"/>
        <end position="41"/>
    </location>
</feature>